<sequence length="119" mass="12320">MADNGIVVHLKSSPDEAVQLVENTLRPDGWKVSWTSPGTGSLEKGNRTKALLLGAFHIHYQYHVRVTQNPDGTSAVSVFPSNSGMAGGLIGVSKVKKGLGGVRDLLAGAAQANGTLIGA</sequence>
<organism evidence="1 2">
    <name type="scientific">Actinomadura parmotrematis</name>
    <dbReference type="NCBI Taxonomy" id="2864039"/>
    <lineage>
        <taxon>Bacteria</taxon>
        <taxon>Bacillati</taxon>
        <taxon>Actinomycetota</taxon>
        <taxon>Actinomycetes</taxon>
        <taxon>Streptosporangiales</taxon>
        <taxon>Thermomonosporaceae</taxon>
        <taxon>Actinomadura</taxon>
    </lineage>
</organism>
<reference evidence="1 2" key="1">
    <citation type="submission" date="2021-07" db="EMBL/GenBank/DDBJ databases">
        <title>Actinomadura sp. PM05-2 isolated from lichen.</title>
        <authorList>
            <person name="Somphong A."/>
            <person name="Phongsopitanun W."/>
            <person name="Tanasupawat S."/>
            <person name="Peongsungnone V."/>
        </authorList>
    </citation>
    <scope>NUCLEOTIDE SEQUENCE [LARGE SCALE GENOMIC DNA]</scope>
    <source>
        <strain evidence="1 2">PM05-2</strain>
    </source>
</reference>
<dbReference type="RefSeq" id="WP_220166095.1">
    <property type="nucleotide sequence ID" value="NZ_JAIBOA010000006.1"/>
</dbReference>
<name>A0ABS7FU49_9ACTN</name>
<accession>A0ABS7FU49</accession>
<protein>
    <recommendedName>
        <fullName evidence="3">SRPBCC family protein</fullName>
    </recommendedName>
</protein>
<comment type="caution">
    <text evidence="1">The sequence shown here is derived from an EMBL/GenBank/DDBJ whole genome shotgun (WGS) entry which is preliminary data.</text>
</comment>
<proteinExistence type="predicted"/>
<gene>
    <name evidence="1" type="ORF">K1Y72_12100</name>
</gene>
<evidence type="ECO:0000313" key="2">
    <source>
        <dbReference type="Proteomes" id="UP000774570"/>
    </source>
</evidence>
<dbReference type="EMBL" id="JAIBOA010000006">
    <property type="protein sequence ID" value="MBW8483117.1"/>
    <property type="molecule type" value="Genomic_DNA"/>
</dbReference>
<evidence type="ECO:0008006" key="3">
    <source>
        <dbReference type="Google" id="ProtNLM"/>
    </source>
</evidence>
<evidence type="ECO:0000313" key="1">
    <source>
        <dbReference type="EMBL" id="MBW8483117.1"/>
    </source>
</evidence>
<keyword evidence="2" id="KW-1185">Reference proteome</keyword>
<dbReference type="Proteomes" id="UP000774570">
    <property type="component" value="Unassembled WGS sequence"/>
</dbReference>